<dbReference type="PANTHER" id="PTHR43030:SF1">
    <property type="entry name" value="PHOSPHOENOLPYRUVATE SYNTHASE"/>
    <property type="match status" value="1"/>
</dbReference>
<dbReference type="EMBL" id="PFPK01000022">
    <property type="protein sequence ID" value="PIZ95043.1"/>
    <property type="molecule type" value="Genomic_DNA"/>
</dbReference>
<dbReference type="InterPro" id="IPR000121">
    <property type="entry name" value="PEP_util_C"/>
</dbReference>
<dbReference type="AlphaFoldDB" id="A0A2M7V8D5"/>
<keyword evidence="3" id="KW-0067">ATP-binding</keyword>
<proteinExistence type="inferred from homology"/>
<keyword evidence="2" id="KW-0547">Nucleotide-binding</keyword>
<protein>
    <recommendedName>
        <fullName evidence="4">PEP-utilising enzyme C-terminal domain-containing protein</fullName>
    </recommendedName>
</protein>
<evidence type="ECO:0000259" key="4">
    <source>
        <dbReference type="Pfam" id="PF02896"/>
    </source>
</evidence>
<evidence type="ECO:0000313" key="6">
    <source>
        <dbReference type="Proteomes" id="UP000228568"/>
    </source>
</evidence>
<sequence length="414" mass="46256">MKQILLKGDGVSPGIISGKLKYVKNIDSASKIVDGDIVFAKSLHPPLPSQARHASAFIIQSASEADHTVSYIKEIWKPCVLVDDISVFKEDIEVTVDGQSGNIFLGKQEKNSQNFYLPLAHKLNSKIYLQMSIPRMAKSAMELNTDGVGLLRTNLIVEETGNHPYFYYIKQNKEQELIDILANGIMQIAETFNPKPVWIRTMDFSTDELSLYNKGEEEIVESNPLLGWRGIVRGLDQKELLSVDFQAIKKVLDAGYNNIGIIFPMVRDVSEYILVKEALLGHGIKPHVDIKVGSMFETPVAAMQIEDFVKSGLDLAFVGINDITQYTLAADRTNPNMQQVYNPANTAVLNLVYNVLETCKYNNIETTTSFLSPLKKVLPELLSRGLVSFTLQADRINEIAELVFEAEKKVSEKI</sequence>
<dbReference type="GO" id="GO:0008986">
    <property type="term" value="F:pyruvate, water dikinase activity"/>
    <property type="evidence" value="ECO:0007669"/>
    <property type="project" value="InterPro"/>
</dbReference>
<comment type="similarity">
    <text evidence="1">Belongs to the PEP-utilizing enzyme family.</text>
</comment>
<dbReference type="Proteomes" id="UP000228568">
    <property type="component" value="Unassembled WGS sequence"/>
</dbReference>
<dbReference type="InterPro" id="IPR036637">
    <property type="entry name" value="Phosphohistidine_dom_sf"/>
</dbReference>
<dbReference type="InterPro" id="IPR015813">
    <property type="entry name" value="Pyrv/PenolPyrv_kinase-like_dom"/>
</dbReference>
<evidence type="ECO:0000256" key="1">
    <source>
        <dbReference type="ARBA" id="ARBA00007837"/>
    </source>
</evidence>
<dbReference type="InterPro" id="IPR006319">
    <property type="entry name" value="PEP_synth"/>
</dbReference>
<gene>
    <name evidence="5" type="ORF">COX81_01960</name>
</gene>
<accession>A0A2M7V8D5</accession>
<dbReference type="Gene3D" id="3.20.20.60">
    <property type="entry name" value="Phosphoenolpyruvate-binding domains"/>
    <property type="match status" value="1"/>
</dbReference>
<evidence type="ECO:0000313" key="5">
    <source>
        <dbReference type="EMBL" id="PIZ95043.1"/>
    </source>
</evidence>
<dbReference type="InterPro" id="IPR040442">
    <property type="entry name" value="Pyrv_kinase-like_dom_sf"/>
</dbReference>
<dbReference type="Pfam" id="PF02896">
    <property type="entry name" value="PEP-utilizers_C"/>
    <property type="match status" value="1"/>
</dbReference>
<organism evidence="5 6">
    <name type="scientific">Candidatus Magasanikbacteria bacterium CG_4_10_14_0_2_um_filter_37_12</name>
    <dbReference type="NCBI Taxonomy" id="1974637"/>
    <lineage>
        <taxon>Bacteria</taxon>
        <taxon>Candidatus Magasanikiibacteriota</taxon>
    </lineage>
</organism>
<dbReference type="GO" id="GO:0046872">
    <property type="term" value="F:metal ion binding"/>
    <property type="evidence" value="ECO:0007669"/>
    <property type="project" value="UniProtKB-KW"/>
</dbReference>
<name>A0A2M7V8D5_9BACT</name>
<dbReference type="GO" id="GO:0005524">
    <property type="term" value="F:ATP binding"/>
    <property type="evidence" value="ECO:0007669"/>
    <property type="project" value="UniProtKB-KW"/>
</dbReference>
<dbReference type="Gene3D" id="3.50.30.10">
    <property type="entry name" value="Phosphohistidine domain"/>
    <property type="match status" value="1"/>
</dbReference>
<dbReference type="SUPFAM" id="SSF51621">
    <property type="entry name" value="Phosphoenolpyruvate/pyruvate domain"/>
    <property type="match status" value="1"/>
</dbReference>
<dbReference type="SUPFAM" id="SSF52009">
    <property type="entry name" value="Phosphohistidine domain"/>
    <property type="match status" value="1"/>
</dbReference>
<evidence type="ECO:0000256" key="2">
    <source>
        <dbReference type="ARBA" id="ARBA00022741"/>
    </source>
</evidence>
<reference evidence="6" key="1">
    <citation type="submission" date="2017-09" db="EMBL/GenBank/DDBJ databases">
        <title>Depth-based differentiation of microbial function through sediment-hosted aquifers and enrichment of novel symbionts in the deep terrestrial subsurface.</title>
        <authorList>
            <person name="Probst A.J."/>
            <person name="Ladd B."/>
            <person name="Jarett J.K."/>
            <person name="Geller-Mcgrath D.E."/>
            <person name="Sieber C.M.K."/>
            <person name="Emerson J.B."/>
            <person name="Anantharaman K."/>
            <person name="Thomas B.C."/>
            <person name="Malmstrom R."/>
            <person name="Stieglmeier M."/>
            <person name="Klingl A."/>
            <person name="Woyke T."/>
            <person name="Ryan C.M."/>
            <person name="Banfield J.F."/>
        </authorList>
    </citation>
    <scope>NUCLEOTIDE SEQUENCE [LARGE SCALE GENOMIC DNA]</scope>
</reference>
<feature type="domain" description="PEP-utilising enzyme C-terminal" evidence="4">
    <location>
        <begin position="108"/>
        <end position="402"/>
    </location>
</feature>
<comment type="caution">
    <text evidence="5">The sequence shown here is derived from an EMBL/GenBank/DDBJ whole genome shotgun (WGS) entry which is preliminary data.</text>
</comment>
<dbReference type="PANTHER" id="PTHR43030">
    <property type="entry name" value="PHOSPHOENOLPYRUVATE SYNTHASE"/>
    <property type="match status" value="1"/>
</dbReference>
<evidence type="ECO:0000256" key="3">
    <source>
        <dbReference type="ARBA" id="ARBA00022840"/>
    </source>
</evidence>